<keyword evidence="3" id="KW-1185">Reference proteome</keyword>
<name>A0A839RP32_9ACTN</name>
<accession>A0A839RP32</accession>
<evidence type="ECO:0000259" key="1">
    <source>
        <dbReference type="Pfam" id="PF12697"/>
    </source>
</evidence>
<comment type="caution">
    <text evidence="2">The sequence shown here is derived from an EMBL/GenBank/DDBJ whole genome shotgun (WGS) entry which is preliminary data.</text>
</comment>
<dbReference type="Proteomes" id="UP000567922">
    <property type="component" value="Unassembled WGS sequence"/>
</dbReference>
<dbReference type="Gene3D" id="3.40.50.1820">
    <property type="entry name" value="alpha/beta hydrolase"/>
    <property type="match status" value="1"/>
</dbReference>
<protein>
    <submittedName>
        <fullName evidence="2">Pimeloyl-ACP methyl ester carboxylesterase</fullName>
    </submittedName>
</protein>
<proteinExistence type="predicted"/>
<dbReference type="PANTHER" id="PTHR46438">
    <property type="entry name" value="ALPHA/BETA-HYDROLASES SUPERFAMILY PROTEIN"/>
    <property type="match status" value="1"/>
</dbReference>
<sequence length="261" mass="28240">MDLAYRVFGKGPTLVLIHGIVHCQDAWNPVIPLLAKHRRVVTIDLPSHGQSPQLPKGEKCLQALADEVEGFLPKITPEGDEVHVAGNSLGGWLALELAARGVVASATALSPGGFWVSKLDRVRTNKTFLAMRAVARVAKPVSRPLLNTKIGRSVALGAFFGRPWRVSPDDAIRDLDSLTSNTLIDVIQGEDWAYSPQVDPSIPVTVQWGGGDLILPVYESAKVRDSFPQARVIVMPWIGHVPMIDDPEEIAAILIEGSSGR</sequence>
<dbReference type="InterPro" id="IPR029058">
    <property type="entry name" value="AB_hydrolase_fold"/>
</dbReference>
<evidence type="ECO:0000313" key="2">
    <source>
        <dbReference type="EMBL" id="MBB3038127.1"/>
    </source>
</evidence>
<evidence type="ECO:0000313" key="3">
    <source>
        <dbReference type="Proteomes" id="UP000567922"/>
    </source>
</evidence>
<dbReference type="PANTHER" id="PTHR46438:SF11">
    <property type="entry name" value="LIPASE-RELATED"/>
    <property type="match status" value="1"/>
</dbReference>
<dbReference type="OrthoDB" id="27092at2"/>
<reference evidence="2 3" key="1">
    <citation type="submission" date="2020-08" db="EMBL/GenBank/DDBJ databases">
        <title>Sequencing the genomes of 1000 actinobacteria strains.</title>
        <authorList>
            <person name="Klenk H.-P."/>
        </authorList>
    </citation>
    <scope>NUCLEOTIDE SEQUENCE [LARGE SCALE GENOMIC DNA]</scope>
    <source>
        <strain evidence="2 3">DSM 45258</strain>
    </source>
</reference>
<dbReference type="InterPro" id="IPR000073">
    <property type="entry name" value="AB_hydrolase_1"/>
</dbReference>
<dbReference type="SUPFAM" id="SSF53474">
    <property type="entry name" value="alpha/beta-Hydrolases"/>
    <property type="match status" value="1"/>
</dbReference>
<dbReference type="EMBL" id="JACHWS010000002">
    <property type="protein sequence ID" value="MBB3038127.1"/>
    <property type="molecule type" value="Genomic_DNA"/>
</dbReference>
<dbReference type="RefSeq" id="WP_064439991.1">
    <property type="nucleotide sequence ID" value="NZ_BDDI01000006.1"/>
</dbReference>
<gene>
    <name evidence="2" type="ORF">FHU29_002576</name>
</gene>
<feature type="domain" description="AB hydrolase-1" evidence="1">
    <location>
        <begin position="14"/>
        <end position="252"/>
    </location>
</feature>
<dbReference type="Pfam" id="PF12697">
    <property type="entry name" value="Abhydrolase_6"/>
    <property type="match status" value="1"/>
</dbReference>
<organism evidence="2 3">
    <name type="scientific">Hoyosella altamirensis</name>
    <dbReference type="NCBI Taxonomy" id="616997"/>
    <lineage>
        <taxon>Bacteria</taxon>
        <taxon>Bacillati</taxon>
        <taxon>Actinomycetota</taxon>
        <taxon>Actinomycetes</taxon>
        <taxon>Mycobacteriales</taxon>
        <taxon>Hoyosellaceae</taxon>
        <taxon>Hoyosella</taxon>
    </lineage>
</organism>
<dbReference type="AlphaFoldDB" id="A0A839RP32"/>
<dbReference type="GO" id="GO:0003824">
    <property type="term" value="F:catalytic activity"/>
    <property type="evidence" value="ECO:0007669"/>
    <property type="project" value="UniProtKB-ARBA"/>
</dbReference>
<dbReference type="PRINTS" id="PR00111">
    <property type="entry name" value="ABHYDROLASE"/>
</dbReference>